<dbReference type="PRINTS" id="PR00702">
    <property type="entry name" value="ACRIFLAVINRP"/>
</dbReference>
<feature type="transmembrane region" description="Helical" evidence="1">
    <location>
        <begin position="952"/>
        <end position="972"/>
    </location>
</feature>
<dbReference type="SUPFAM" id="SSF82714">
    <property type="entry name" value="Multidrug efflux transporter AcrB TolC docking domain, DN and DC subdomains"/>
    <property type="match status" value="1"/>
</dbReference>
<comment type="caution">
    <text evidence="2">The sequence shown here is derived from an EMBL/GenBank/DDBJ whole genome shotgun (WGS) entry which is preliminary data.</text>
</comment>
<feature type="transmembrane region" description="Helical" evidence="1">
    <location>
        <begin position="925"/>
        <end position="945"/>
    </location>
</feature>
<dbReference type="AlphaFoldDB" id="A0A3D3R2I3"/>
<accession>A0A3D3R2I3</accession>
<feature type="transmembrane region" description="Helical" evidence="1">
    <location>
        <begin position="1039"/>
        <end position="1061"/>
    </location>
</feature>
<dbReference type="InterPro" id="IPR001036">
    <property type="entry name" value="Acrflvin-R"/>
</dbReference>
<dbReference type="GO" id="GO:0005886">
    <property type="term" value="C:plasma membrane"/>
    <property type="evidence" value="ECO:0007669"/>
    <property type="project" value="TreeGrafter"/>
</dbReference>
<dbReference type="Gene3D" id="3.30.70.1430">
    <property type="entry name" value="Multidrug efflux transporter AcrB pore domain"/>
    <property type="match status" value="2"/>
</dbReference>
<dbReference type="GO" id="GO:0042910">
    <property type="term" value="F:xenobiotic transmembrane transporter activity"/>
    <property type="evidence" value="ECO:0007669"/>
    <property type="project" value="TreeGrafter"/>
</dbReference>
<feature type="transmembrane region" description="Helical" evidence="1">
    <location>
        <begin position="358"/>
        <end position="377"/>
    </location>
</feature>
<gene>
    <name evidence="2" type="ORF">DIT97_08430</name>
</gene>
<evidence type="ECO:0000256" key="1">
    <source>
        <dbReference type="SAM" id="Phobius"/>
    </source>
</evidence>
<evidence type="ECO:0000313" key="3">
    <source>
        <dbReference type="Proteomes" id="UP000263642"/>
    </source>
</evidence>
<dbReference type="Gene3D" id="3.30.70.1440">
    <property type="entry name" value="Multidrug efflux transporter AcrB pore domain"/>
    <property type="match status" value="1"/>
</dbReference>
<feature type="transmembrane region" description="Helical" evidence="1">
    <location>
        <begin position="978"/>
        <end position="999"/>
    </location>
</feature>
<keyword evidence="1" id="KW-0472">Membrane</keyword>
<dbReference type="Gene3D" id="3.30.2090.10">
    <property type="entry name" value="Multidrug efflux transporter AcrB TolC docking domain, DN and DC subdomains"/>
    <property type="match status" value="2"/>
</dbReference>
<dbReference type="PANTHER" id="PTHR32063:SF18">
    <property type="entry name" value="CATION EFFLUX SYSTEM PROTEIN"/>
    <property type="match status" value="1"/>
</dbReference>
<feature type="transmembrane region" description="Helical" evidence="1">
    <location>
        <begin position="384"/>
        <end position="405"/>
    </location>
</feature>
<dbReference type="SUPFAM" id="SSF82866">
    <property type="entry name" value="Multidrug efflux transporter AcrB transmembrane domain"/>
    <property type="match status" value="2"/>
</dbReference>
<keyword evidence="1" id="KW-1133">Transmembrane helix</keyword>
<feature type="transmembrane region" description="Helical" evidence="1">
    <location>
        <begin position="451"/>
        <end position="476"/>
    </location>
</feature>
<dbReference type="SUPFAM" id="SSF82693">
    <property type="entry name" value="Multidrug efflux transporter AcrB pore domain, PN1, PN2, PC1 and PC2 subdomains"/>
    <property type="match status" value="1"/>
</dbReference>
<dbReference type="Pfam" id="PF00873">
    <property type="entry name" value="ACR_tran"/>
    <property type="match status" value="2"/>
</dbReference>
<organism evidence="2 3">
    <name type="scientific">Gimesia maris</name>
    <dbReference type="NCBI Taxonomy" id="122"/>
    <lineage>
        <taxon>Bacteria</taxon>
        <taxon>Pseudomonadati</taxon>
        <taxon>Planctomycetota</taxon>
        <taxon>Planctomycetia</taxon>
        <taxon>Planctomycetales</taxon>
        <taxon>Planctomycetaceae</taxon>
        <taxon>Gimesia</taxon>
    </lineage>
</organism>
<evidence type="ECO:0000313" key="2">
    <source>
        <dbReference type="EMBL" id="HCO23071.1"/>
    </source>
</evidence>
<keyword evidence="1" id="KW-0812">Transmembrane</keyword>
<dbReference type="InterPro" id="IPR027463">
    <property type="entry name" value="AcrB_DN_DC_subdom"/>
</dbReference>
<dbReference type="Proteomes" id="UP000263642">
    <property type="component" value="Unassembled WGS sequence"/>
</dbReference>
<sequence length="1108" mass="122341">MNLLPEFAIRNRTIVFTIVSLLVVWGTVSFQTMPRREDPEFTIMTCVVTTRWAGVSAERVEELITDPLEEVLDGIEEVDVLRSTSTNGMSTIFVDLYDNVAPDRVDQVWDQVRARVRNVEMPEKNITPIVTDDFGDTSVILFAIYQTPLPGKTEIDPAYVYSNRDLDLFSEQVRDALRLLDGVAKVQRFGVREEAIYLETDAGTWSKLRLTTSDLEELISARNIIEAGGLLDTGDGRFYVKPGGKLDAVKEINTIVAEMASTDKGANQVYLSDLGLNVRRAYQDPPDLICRYSDPETSQAAVIVAVTMKSGSNIIDICSAAKDRLYELQNVTCELPPDLGLVPVSDQSDSVNARIQDVVLNVIEAVVIVIVVVYLVVGFRTAAVMAANIPFVTLVSVGIITLFGVQLEQMSLASIIISLGLLVDNAVQICDQSRTNQMEGMKPIAASVSGARMLAAPMLNGTLTTIAAFVPMVIFFEGVDREFIYSLPVTLSVMLAVSWVLAMTFCVILAAMFIRPPVNRDEPDAPLVRSFYWFKKLFRRSRKTVEVSWKTENKHYIRQIYGVLVQHAIRHKFITLFVSMGLFFLALKLPVSSEFFPQGERDQFVVGVWLPENVGIEQTNQAALQVEEMLRKLSPFTDENGKKVERLRALRTLVGGGGSRWYLSWEPEPRKANYAEILIRTTDPKLTHDYAESVRKVALQGDPELGIAPLPGLRVVPMEMMLGPPAAPVVLRITGDGFADMQKLRDVANQVTELIREQPDTWNTHDSWGADAYQLQVDVEEDLASMAGVTNSQIASTLNAYYSGRQLTMFREGDYSVPVYFRLIPDGRKSVSAIESAFIEGRNGKVPLKSIASFKYGWEPAVIERRDLNRTIEVSARVEPGASGNDVVSRVMSSKKFQQIEENLPNGFRIEIGGALEESMQAGTMMLKAFGMSFVAILLLLVIQFNSISKAAMIIFTLPLALIGALLGLYLTDNPLGFMPQLGILSLFGIVLNTAIIYMEFADFQIATRSAASDGKGPTGGLTRDEFRDCLAEAGKQRLLPIFLTTATTVGGLLPLALAGGPLWVGMAWLMIVGLLMATLLTLFVIPALYAIIVENLRISPLNSPLTE</sequence>
<name>A0A3D3R2I3_9PLAN</name>
<proteinExistence type="predicted"/>
<feature type="transmembrane region" description="Helical" evidence="1">
    <location>
        <begin position="1067"/>
        <end position="1093"/>
    </location>
</feature>
<reference evidence="2 3" key="1">
    <citation type="journal article" date="2018" name="Nat. Biotechnol.">
        <title>A standardized bacterial taxonomy based on genome phylogeny substantially revises the tree of life.</title>
        <authorList>
            <person name="Parks D.H."/>
            <person name="Chuvochina M."/>
            <person name="Waite D.W."/>
            <person name="Rinke C."/>
            <person name="Skarshewski A."/>
            <person name="Chaumeil P.A."/>
            <person name="Hugenholtz P."/>
        </authorList>
    </citation>
    <scope>NUCLEOTIDE SEQUENCE [LARGE SCALE GENOMIC DNA]</scope>
    <source>
        <strain evidence="2">UBA9375</strain>
    </source>
</reference>
<dbReference type="Gene3D" id="1.20.1640.10">
    <property type="entry name" value="Multidrug efflux transporter AcrB transmembrane domain"/>
    <property type="match status" value="2"/>
</dbReference>
<dbReference type="PANTHER" id="PTHR32063">
    <property type="match status" value="1"/>
</dbReference>
<dbReference type="Gene3D" id="3.30.70.1320">
    <property type="entry name" value="Multidrug efflux transporter AcrB pore domain like"/>
    <property type="match status" value="1"/>
</dbReference>
<dbReference type="EMBL" id="DQAY01000051">
    <property type="protein sequence ID" value="HCO23071.1"/>
    <property type="molecule type" value="Genomic_DNA"/>
</dbReference>
<protein>
    <submittedName>
        <fullName evidence="2">AcrB/AcrD/AcrF family protein</fullName>
    </submittedName>
</protein>